<feature type="compositionally biased region" description="Polar residues" evidence="10">
    <location>
        <begin position="683"/>
        <end position="694"/>
    </location>
</feature>
<dbReference type="Proteomes" id="UP000285405">
    <property type="component" value="Unassembled WGS sequence"/>
</dbReference>
<feature type="region of interest" description="Disordered" evidence="10">
    <location>
        <begin position="681"/>
        <end position="856"/>
    </location>
</feature>
<feature type="compositionally biased region" description="Polar residues" evidence="10">
    <location>
        <begin position="735"/>
        <end position="750"/>
    </location>
</feature>
<evidence type="ECO:0000256" key="1">
    <source>
        <dbReference type="ARBA" id="ARBA00004123"/>
    </source>
</evidence>
<feature type="compositionally biased region" description="Basic and acidic residues" evidence="10">
    <location>
        <begin position="476"/>
        <end position="485"/>
    </location>
</feature>
<dbReference type="InterPro" id="IPR011665">
    <property type="entry name" value="BRF1_TBP-bd_dom"/>
</dbReference>
<dbReference type="InterPro" id="IPR013150">
    <property type="entry name" value="TFIIB_cyclin"/>
</dbReference>
<feature type="compositionally biased region" description="Basic and acidic residues" evidence="10">
    <location>
        <begin position="751"/>
        <end position="760"/>
    </location>
</feature>
<dbReference type="GO" id="GO:0000126">
    <property type="term" value="C:transcription factor TFIIIB complex"/>
    <property type="evidence" value="ECO:0007669"/>
    <property type="project" value="TreeGrafter"/>
</dbReference>
<keyword evidence="8" id="KW-0804">Transcription</keyword>
<evidence type="ECO:0000256" key="5">
    <source>
        <dbReference type="ARBA" id="ARBA00022833"/>
    </source>
</evidence>
<dbReference type="OrthoDB" id="511529at2759"/>
<organism evidence="12 13">
    <name type="scientific">Golovinomyces cichoracearum</name>
    <dbReference type="NCBI Taxonomy" id="62708"/>
    <lineage>
        <taxon>Eukaryota</taxon>
        <taxon>Fungi</taxon>
        <taxon>Dikarya</taxon>
        <taxon>Ascomycota</taxon>
        <taxon>Pezizomycotina</taxon>
        <taxon>Leotiomycetes</taxon>
        <taxon>Erysiphales</taxon>
        <taxon>Erysiphaceae</taxon>
        <taxon>Golovinomyces</taxon>
    </lineage>
</organism>
<evidence type="ECO:0000256" key="9">
    <source>
        <dbReference type="ARBA" id="ARBA00023242"/>
    </source>
</evidence>
<feature type="compositionally biased region" description="Acidic residues" evidence="10">
    <location>
        <begin position="808"/>
        <end position="838"/>
    </location>
</feature>
<keyword evidence="4" id="KW-0863">Zinc-finger</keyword>
<comment type="similarity">
    <text evidence="2">Belongs to the TFIIB family.</text>
</comment>
<dbReference type="GO" id="GO:0008270">
    <property type="term" value="F:zinc ion binding"/>
    <property type="evidence" value="ECO:0007669"/>
    <property type="project" value="UniProtKB-KW"/>
</dbReference>
<comment type="subcellular location">
    <subcellularLocation>
        <location evidence="1">Nucleus</location>
    </subcellularLocation>
</comment>
<comment type="caution">
    <text evidence="12">The sequence shown here is derived from an EMBL/GenBank/DDBJ whole genome shotgun (WGS) entry which is preliminary data.</text>
</comment>
<sequence>MASRLKGPNPIRDRKPIVAPPISLQRQAIANVSRAGIRPSKATCKNPDCSTPDVIEGICHSCGLVMDDSNIVSEITFGESASGAAVVQGSYVGADQGASRSMGPAFRRAGGMEDRESTARVVYIDLTSSGRRIIEGLGHQLGVVEFTRTVGLQIFKLAAMNNFIQGRRMDMVAAVCLYSACRKAERCRVMLIDFADKIQVNVFKLGRTFKALHRAITISKDGIMPILPEDLIWRFASLLDFDTFTNKVADDAIRMAQRMSLDWMLMGRRPSGVCGACLILAARMNNFRRTVTEVVYVVKVTTATIQKRLEEFKLTPTSALTVDEFVNNEFLESAHDPPSFYQKKEEFQKGKKRQKRKLARLEELGNENIPNDANKRQKTSSSQADRDQLLANALISAPSLRLDADGFVIPPILEDIPIDPQLMNDEASDKSRISFEQLVKEFGDVGTLPEEEVDEEEEEEEDEDEEGENENEGENQADKKVKDVEASLSDAPKRGRPKTKNQAVHVPAEWAATEMTMEEEITEMINDPNTITHATQYAKARRLAAAHVLLAEKTNPQKEVSMDVHVGEDEFADDPEVQNCLLSPADVAMKEKVWINANKDWLRKQQLKEWNKKQAANDPPKAKRNRKRKPRIGEGQTTAANSPAEAAISVLKQRSFSKKINYDAINGLFADIDKISTKKNIDSAPTTKSTSRATSEMVESEKSRSRASSENLSSTDDFERPLGASAQTGRLLPTQKISSQRSTSGSATHNQKLEVDRTEISEANMVATTPASPLVEGFEDQDEGNDDDYIDLNTKATGSVHQELTSENIDEVDEEEGEEEEEEYADWEPDPDPFIDDDFGARGFESEENNDDDDYE</sequence>
<evidence type="ECO:0000313" key="13">
    <source>
        <dbReference type="Proteomes" id="UP000285405"/>
    </source>
</evidence>
<evidence type="ECO:0000256" key="7">
    <source>
        <dbReference type="ARBA" id="ARBA00023159"/>
    </source>
</evidence>
<dbReference type="InterPro" id="IPR000812">
    <property type="entry name" value="TFIIB"/>
</dbReference>
<feature type="compositionally biased region" description="Acidic residues" evidence="10">
    <location>
        <begin position="449"/>
        <end position="475"/>
    </location>
</feature>
<evidence type="ECO:0000256" key="4">
    <source>
        <dbReference type="ARBA" id="ARBA00022771"/>
    </source>
</evidence>
<dbReference type="Pfam" id="PF00382">
    <property type="entry name" value="TFIIB"/>
    <property type="match status" value="2"/>
</dbReference>
<evidence type="ECO:0000256" key="2">
    <source>
        <dbReference type="ARBA" id="ARBA00010857"/>
    </source>
</evidence>
<evidence type="ECO:0000259" key="11">
    <source>
        <dbReference type="SMART" id="SM00385"/>
    </source>
</evidence>
<accession>A0A420HB35</accession>
<feature type="region of interest" description="Disordered" evidence="10">
    <location>
        <begin position="361"/>
        <end position="384"/>
    </location>
</feature>
<feature type="region of interest" description="Disordered" evidence="10">
    <location>
        <begin position="610"/>
        <end position="644"/>
    </location>
</feature>
<dbReference type="InterPro" id="IPR036915">
    <property type="entry name" value="Cyclin-like_sf"/>
</dbReference>
<dbReference type="GO" id="GO:0005634">
    <property type="term" value="C:nucleus"/>
    <property type="evidence" value="ECO:0007669"/>
    <property type="project" value="UniProtKB-SubCell"/>
</dbReference>
<dbReference type="PANTHER" id="PTHR11618">
    <property type="entry name" value="TRANSCRIPTION INITIATION FACTOR IIB-RELATED"/>
    <property type="match status" value="1"/>
</dbReference>
<keyword evidence="9" id="KW-0539">Nucleus</keyword>
<evidence type="ECO:0000313" key="12">
    <source>
        <dbReference type="EMBL" id="RKF54625.1"/>
    </source>
</evidence>
<dbReference type="FunFam" id="1.10.472.10:FF:000002">
    <property type="entry name" value="Transcription factor IIIB 90 kDa subunit"/>
    <property type="match status" value="1"/>
</dbReference>
<dbReference type="PANTHER" id="PTHR11618:SF4">
    <property type="entry name" value="TRANSCRIPTION FACTOR IIIB 90 KDA SUBUNIT"/>
    <property type="match status" value="1"/>
</dbReference>
<dbReference type="GO" id="GO:0000995">
    <property type="term" value="F:RNA polymerase III general transcription initiation factor activity"/>
    <property type="evidence" value="ECO:0007669"/>
    <property type="project" value="TreeGrafter"/>
</dbReference>
<dbReference type="GO" id="GO:0070897">
    <property type="term" value="P:transcription preinitiation complex assembly"/>
    <property type="evidence" value="ECO:0007669"/>
    <property type="project" value="InterPro"/>
</dbReference>
<dbReference type="Pfam" id="PF07741">
    <property type="entry name" value="BRF1"/>
    <property type="match status" value="1"/>
</dbReference>
<name>A0A420HB35_9PEZI</name>
<reference evidence="12 13" key="1">
    <citation type="journal article" date="2018" name="BMC Genomics">
        <title>Comparative genome analyses reveal sequence features reflecting distinct modes of host-adaptation between dicot and monocot powdery mildew.</title>
        <authorList>
            <person name="Wu Y."/>
            <person name="Ma X."/>
            <person name="Pan Z."/>
            <person name="Kale S.D."/>
            <person name="Song Y."/>
            <person name="King H."/>
            <person name="Zhang Q."/>
            <person name="Presley C."/>
            <person name="Deng X."/>
            <person name="Wei C.I."/>
            <person name="Xiao S."/>
        </authorList>
    </citation>
    <scope>NUCLEOTIDE SEQUENCE [LARGE SCALE GENOMIC DNA]</scope>
    <source>
        <strain evidence="12">UCSC1</strain>
    </source>
</reference>
<feature type="compositionally biased region" description="Acidic residues" evidence="10">
    <location>
        <begin position="777"/>
        <end position="790"/>
    </location>
</feature>
<gene>
    <name evidence="12" type="ORF">GcC1_210043</name>
</gene>
<feature type="compositionally biased region" description="Polar residues" evidence="10">
    <location>
        <begin position="794"/>
        <end position="806"/>
    </location>
</feature>
<keyword evidence="7" id="KW-0010">Activator</keyword>
<dbReference type="SMART" id="SM00385">
    <property type="entry name" value="CYCLIN"/>
    <property type="match status" value="2"/>
</dbReference>
<dbReference type="AlphaFoldDB" id="A0A420HB35"/>
<dbReference type="InterPro" id="IPR013763">
    <property type="entry name" value="Cyclin-like_dom"/>
</dbReference>
<feature type="domain" description="Cyclin-like" evidence="11">
    <location>
        <begin position="230"/>
        <end position="314"/>
    </location>
</feature>
<dbReference type="PRINTS" id="PR00685">
    <property type="entry name" value="TIFACTORIIB"/>
</dbReference>
<keyword evidence="5" id="KW-0862">Zinc</keyword>
<dbReference type="GO" id="GO:0097550">
    <property type="term" value="C:transcription preinitiation complex"/>
    <property type="evidence" value="ECO:0007669"/>
    <property type="project" value="TreeGrafter"/>
</dbReference>
<dbReference type="GO" id="GO:0001006">
    <property type="term" value="F:RNA polymerase III type 3 promoter sequence-specific DNA binding"/>
    <property type="evidence" value="ECO:0007669"/>
    <property type="project" value="TreeGrafter"/>
</dbReference>
<dbReference type="Gene3D" id="1.20.5.650">
    <property type="entry name" value="Single helix bin"/>
    <property type="match status" value="1"/>
</dbReference>
<feature type="region of interest" description="Disordered" evidence="10">
    <location>
        <begin position="442"/>
        <end position="503"/>
    </location>
</feature>
<dbReference type="SUPFAM" id="SSF47954">
    <property type="entry name" value="Cyclin-like"/>
    <property type="match status" value="2"/>
</dbReference>
<dbReference type="EMBL" id="MCBR01021019">
    <property type="protein sequence ID" value="RKF54625.1"/>
    <property type="molecule type" value="Genomic_DNA"/>
</dbReference>
<evidence type="ECO:0000256" key="10">
    <source>
        <dbReference type="SAM" id="MobiDB-lite"/>
    </source>
</evidence>
<keyword evidence="3" id="KW-0479">Metal-binding</keyword>
<proteinExistence type="inferred from homology"/>
<feature type="compositionally biased region" description="Acidic residues" evidence="10">
    <location>
        <begin position="846"/>
        <end position="856"/>
    </location>
</feature>
<evidence type="ECO:0000256" key="3">
    <source>
        <dbReference type="ARBA" id="ARBA00022723"/>
    </source>
</evidence>
<evidence type="ECO:0000256" key="8">
    <source>
        <dbReference type="ARBA" id="ARBA00023163"/>
    </source>
</evidence>
<evidence type="ECO:0000256" key="6">
    <source>
        <dbReference type="ARBA" id="ARBA00023015"/>
    </source>
</evidence>
<keyword evidence="6" id="KW-0805">Transcription regulation</keyword>
<dbReference type="Gene3D" id="1.10.472.10">
    <property type="entry name" value="Cyclin-like"/>
    <property type="match status" value="2"/>
</dbReference>
<protein>
    <submittedName>
        <fullName evidence="12">TFIIIB B-related factor</fullName>
    </submittedName>
</protein>
<dbReference type="GO" id="GO:0017025">
    <property type="term" value="F:TBP-class protein binding"/>
    <property type="evidence" value="ECO:0007669"/>
    <property type="project" value="InterPro"/>
</dbReference>
<feature type="domain" description="Cyclin-like" evidence="11">
    <location>
        <begin position="132"/>
        <end position="214"/>
    </location>
</feature>